<keyword evidence="3" id="KW-1133">Transmembrane helix</keyword>
<feature type="domain" description="TonB C-terminal" evidence="7">
    <location>
        <begin position="27"/>
        <end position="119"/>
    </location>
</feature>
<dbReference type="GO" id="GO:0005886">
    <property type="term" value="C:plasma membrane"/>
    <property type="evidence" value="ECO:0007669"/>
    <property type="project" value="UniProtKB-SubCell"/>
</dbReference>
<dbReference type="Pfam" id="PF03544">
    <property type="entry name" value="TonB_C"/>
    <property type="match status" value="1"/>
</dbReference>
<dbReference type="InterPro" id="IPR037682">
    <property type="entry name" value="TonB_C"/>
</dbReference>
<comment type="subcellular location">
    <subcellularLocation>
        <location evidence="5">Cell inner membrane</location>
        <topology evidence="5">Single-pass membrane protein</topology>
        <orientation evidence="5">Periplasmic side</orientation>
    </subcellularLocation>
    <subcellularLocation>
        <location evidence="1">Membrane</location>
        <topology evidence="1">Single-pass membrane protein</topology>
    </subcellularLocation>
</comment>
<dbReference type="EMBL" id="LR134253">
    <property type="protein sequence ID" value="VED49694.1"/>
    <property type="molecule type" value="Genomic_DNA"/>
</dbReference>
<keyword evidence="5" id="KW-1003">Cell membrane</keyword>
<accession>A0A4U9CU58</accession>
<evidence type="ECO:0000313" key="12">
    <source>
        <dbReference type="Proteomes" id="UP000339249"/>
    </source>
</evidence>
<dbReference type="InterPro" id="IPR003538">
    <property type="entry name" value="TonB"/>
</dbReference>
<evidence type="ECO:0000259" key="7">
    <source>
        <dbReference type="PROSITE" id="PS52015"/>
    </source>
</evidence>
<dbReference type="Gene3D" id="3.30.2420.10">
    <property type="entry name" value="TonB"/>
    <property type="match status" value="1"/>
</dbReference>
<keyword evidence="6" id="KW-0732">Signal</keyword>
<organism evidence="10 12">
    <name type="scientific">Raoultella terrigena</name>
    <name type="common">Klebsiella terrigena</name>
    <dbReference type="NCBI Taxonomy" id="577"/>
    <lineage>
        <taxon>Bacteria</taxon>
        <taxon>Pseudomonadati</taxon>
        <taxon>Pseudomonadota</taxon>
        <taxon>Gammaproteobacteria</taxon>
        <taxon>Enterobacterales</taxon>
        <taxon>Enterobacteriaceae</taxon>
        <taxon>Klebsiella/Raoultella group</taxon>
        <taxon>Raoultella</taxon>
    </lineage>
</organism>
<dbReference type="PROSITE" id="PS51257">
    <property type="entry name" value="PROKAR_LIPOPROTEIN"/>
    <property type="match status" value="1"/>
</dbReference>
<evidence type="ECO:0000256" key="4">
    <source>
        <dbReference type="ARBA" id="ARBA00023136"/>
    </source>
</evidence>
<evidence type="ECO:0000313" key="10">
    <source>
        <dbReference type="EMBL" id="VTN09399.1"/>
    </source>
</evidence>
<keyword evidence="2" id="KW-0812">Transmembrane</keyword>
<dbReference type="GO" id="GO:0015891">
    <property type="term" value="P:siderophore transport"/>
    <property type="evidence" value="ECO:0007669"/>
    <property type="project" value="InterPro"/>
</dbReference>
<dbReference type="GO" id="GO:0055085">
    <property type="term" value="P:transmembrane transport"/>
    <property type="evidence" value="ECO:0007669"/>
    <property type="project" value="InterPro"/>
</dbReference>
<keyword evidence="5" id="KW-0735">Signal-anchor</keyword>
<reference evidence="10 12" key="1">
    <citation type="submission" date="2019-04" db="EMBL/GenBank/DDBJ databases">
        <authorList>
            <consortium name="Pathogen Informatics"/>
        </authorList>
    </citation>
    <scope>NUCLEOTIDE SEQUENCE [LARGE SCALE GENOMIC DNA]</scope>
    <source>
        <strain evidence="10 12">NCTC9185</strain>
        <strain evidence="9 11">NCTC9997</strain>
    </source>
</reference>
<keyword evidence="5" id="KW-0813">Transport</keyword>
<dbReference type="PRINTS" id="PR01374">
    <property type="entry name" value="TONBPROTEIN"/>
</dbReference>
<dbReference type="EMBL" id="CABDVU010000001">
    <property type="protein sequence ID" value="VTN09399.1"/>
    <property type="molecule type" value="Genomic_DNA"/>
</dbReference>
<evidence type="ECO:0000256" key="6">
    <source>
        <dbReference type="SAM" id="SignalP"/>
    </source>
</evidence>
<dbReference type="SUPFAM" id="SSF74653">
    <property type="entry name" value="TolA/TonB C-terminal domain"/>
    <property type="match status" value="1"/>
</dbReference>
<evidence type="ECO:0000313" key="11">
    <source>
        <dbReference type="Proteomes" id="UP000267630"/>
    </source>
</evidence>
<dbReference type="Proteomes" id="UP000339249">
    <property type="component" value="Unassembled WGS sequence"/>
</dbReference>
<dbReference type="GO" id="GO:0015031">
    <property type="term" value="P:protein transport"/>
    <property type="evidence" value="ECO:0007669"/>
    <property type="project" value="UniProtKB-UniRule"/>
</dbReference>
<keyword evidence="4" id="KW-0472">Membrane</keyword>
<keyword evidence="5" id="KW-0653">Protein transport</keyword>
<evidence type="ECO:0000256" key="3">
    <source>
        <dbReference type="ARBA" id="ARBA00022989"/>
    </source>
</evidence>
<evidence type="ECO:0000313" key="13">
    <source>
        <dbReference type="Proteomes" id="UP000594500"/>
    </source>
</evidence>
<dbReference type="Proteomes" id="UP000594500">
    <property type="component" value="Chromosome"/>
</dbReference>
<keyword evidence="5" id="KW-0997">Cell inner membrane</keyword>
<dbReference type="InterPro" id="IPR006260">
    <property type="entry name" value="TonB/TolA_C"/>
</dbReference>
<dbReference type="EMBL" id="CP062916">
    <property type="protein sequence ID" value="QPF10919.1"/>
    <property type="molecule type" value="Genomic_DNA"/>
</dbReference>
<feature type="signal peptide" evidence="6">
    <location>
        <begin position="1"/>
        <end position="23"/>
    </location>
</feature>
<evidence type="ECO:0000313" key="9">
    <source>
        <dbReference type="EMBL" id="VED49694.1"/>
    </source>
</evidence>
<name>A0A4U9CU58_RAOTE</name>
<comment type="function">
    <text evidence="5">Interacts with outer membrane receptor proteins that carry out high-affinity binding and energy dependent uptake into the periplasmic space of specific substrates. It could act to transduce energy from the cytoplasmic membrane to specific energy-requiring processes in the outer membrane, resulting in the release into the periplasm of ligands bound by these outer membrane proteins.</text>
</comment>
<reference evidence="8 13" key="2">
    <citation type="submission" date="2020-10" db="EMBL/GenBank/DDBJ databases">
        <title>Resistance determinants and their genetic context in bacteria from a longitudinal study of pigs reared under conventional and antibiotic-free husbandry practices.</title>
        <authorList>
            <person name="Poulin-Laprade D."/>
            <person name="Brouard J.-S."/>
            <person name="Gagnon N."/>
            <person name="Turcotte A."/>
            <person name="Langlois A."/>
            <person name="Matte J.J."/>
            <person name="Carrillo C.D."/>
            <person name="Zaheer R."/>
            <person name="McAllister T."/>
            <person name="Topp E."/>
            <person name="Talbot G."/>
        </authorList>
    </citation>
    <scope>NUCLEOTIDE SEQUENCE [LARGE SCALE GENOMIC DNA]</scope>
    <source>
        <strain evidence="8 13">Res13-Abat-PEB01-P1-04-A</strain>
    </source>
</reference>
<dbReference type="GO" id="GO:0031992">
    <property type="term" value="F:energy transducer activity"/>
    <property type="evidence" value="ECO:0007669"/>
    <property type="project" value="InterPro"/>
</dbReference>
<gene>
    <name evidence="10" type="primary">tonB_1</name>
    <name evidence="9" type="synonym">tonB_2</name>
    <name evidence="8" type="ORF">IMO34_11375</name>
    <name evidence="10" type="ORF">NCTC9185_01283</name>
    <name evidence="9" type="ORF">NCTC9997_02880</name>
</gene>
<dbReference type="AlphaFoldDB" id="A0A4U9CU58"/>
<dbReference type="Proteomes" id="UP000267630">
    <property type="component" value="Chromosome 3"/>
</dbReference>
<feature type="chain" id="PRO_5042374508" description="Protein TonB" evidence="6">
    <location>
        <begin position="24"/>
        <end position="119"/>
    </location>
</feature>
<dbReference type="NCBIfam" id="TIGR01352">
    <property type="entry name" value="tonB_Cterm"/>
    <property type="match status" value="1"/>
</dbReference>
<dbReference type="GO" id="GO:0030288">
    <property type="term" value="C:outer membrane-bounded periplasmic space"/>
    <property type="evidence" value="ECO:0007669"/>
    <property type="project" value="InterPro"/>
</dbReference>
<evidence type="ECO:0000256" key="5">
    <source>
        <dbReference type="RuleBase" id="RU362123"/>
    </source>
</evidence>
<evidence type="ECO:0000256" key="2">
    <source>
        <dbReference type="ARBA" id="ARBA00022692"/>
    </source>
</evidence>
<proteinExistence type="inferred from homology"/>
<dbReference type="RefSeq" id="WP_071844928.1">
    <property type="nucleotide sequence ID" value="NZ_BJNO01000017.1"/>
</dbReference>
<sequence length="119" mass="13506">MTRLGAMLAPCLLLLLLSGCATDGVKKPLSQPKLLKKSEPVYPVVASANRLTGYVRVVYDVNAQGKIEELRIVDSQPRYLFDEAVVRAMAQWEFEKNKPYNNMEMRFRFSFLPVNPQGQ</sequence>
<protein>
    <recommendedName>
        <fullName evidence="5">Protein TonB</fullName>
    </recommendedName>
</protein>
<dbReference type="GeneID" id="57504658"/>
<keyword evidence="11" id="KW-1185">Reference proteome</keyword>
<evidence type="ECO:0000313" key="8">
    <source>
        <dbReference type="EMBL" id="QPF10919.1"/>
    </source>
</evidence>
<evidence type="ECO:0000256" key="1">
    <source>
        <dbReference type="ARBA" id="ARBA00004167"/>
    </source>
</evidence>
<dbReference type="PROSITE" id="PS52015">
    <property type="entry name" value="TONB_CTD"/>
    <property type="match status" value="1"/>
</dbReference>
<comment type="similarity">
    <text evidence="5">Belongs to the TonB family.</text>
</comment>